<proteinExistence type="inferred from homology"/>
<dbReference type="CDD" id="cd07583">
    <property type="entry name" value="nitrilase_5"/>
    <property type="match status" value="1"/>
</dbReference>
<gene>
    <name evidence="3" type="ORF">ACFSBH_11115</name>
</gene>
<dbReference type="GO" id="GO:0016787">
    <property type="term" value="F:hydrolase activity"/>
    <property type="evidence" value="ECO:0007669"/>
    <property type="project" value="UniProtKB-KW"/>
</dbReference>
<dbReference type="Proteomes" id="UP001597221">
    <property type="component" value="Unassembled WGS sequence"/>
</dbReference>
<reference evidence="4" key="1">
    <citation type="journal article" date="2019" name="Int. J. Syst. Evol. Microbiol.">
        <title>The Global Catalogue of Microorganisms (GCM) 10K type strain sequencing project: providing services to taxonomists for standard genome sequencing and annotation.</title>
        <authorList>
            <consortium name="The Broad Institute Genomics Platform"/>
            <consortium name="The Broad Institute Genome Sequencing Center for Infectious Disease"/>
            <person name="Wu L."/>
            <person name="Ma J."/>
        </authorList>
    </citation>
    <scope>NUCLEOTIDE SEQUENCE [LARGE SCALE GENOMIC DNA]</scope>
    <source>
        <strain evidence="4">CGMCC 1.12376</strain>
    </source>
</reference>
<dbReference type="Pfam" id="PF00795">
    <property type="entry name" value="CN_hydrolase"/>
    <property type="match status" value="1"/>
</dbReference>
<keyword evidence="3" id="KW-0378">Hydrolase</keyword>
<dbReference type="InterPro" id="IPR003010">
    <property type="entry name" value="C-N_Hydrolase"/>
</dbReference>
<dbReference type="InterPro" id="IPR001110">
    <property type="entry name" value="UPF0012_CS"/>
</dbReference>
<accession>A0ABW4HS81</accession>
<dbReference type="PROSITE" id="PS01227">
    <property type="entry name" value="UPF0012"/>
    <property type="match status" value="1"/>
</dbReference>
<dbReference type="InterPro" id="IPR036526">
    <property type="entry name" value="C-N_Hydrolase_sf"/>
</dbReference>
<dbReference type="EMBL" id="JBHUDE010000048">
    <property type="protein sequence ID" value="MFD1608206.1"/>
    <property type="molecule type" value="Genomic_DNA"/>
</dbReference>
<dbReference type="PANTHER" id="PTHR23088">
    <property type="entry name" value="NITRILASE-RELATED"/>
    <property type="match status" value="1"/>
</dbReference>
<evidence type="ECO:0000256" key="1">
    <source>
        <dbReference type="ARBA" id="ARBA00010613"/>
    </source>
</evidence>
<protein>
    <submittedName>
        <fullName evidence="3">Carbon-nitrogen family hydrolase</fullName>
    </submittedName>
</protein>
<dbReference type="PANTHER" id="PTHR23088:SF27">
    <property type="entry name" value="DEAMINATED GLUTATHIONE AMIDASE"/>
    <property type="match status" value="1"/>
</dbReference>
<evidence type="ECO:0000259" key="2">
    <source>
        <dbReference type="PROSITE" id="PS50263"/>
    </source>
</evidence>
<comment type="caution">
    <text evidence="3">The sequence shown here is derived from an EMBL/GenBank/DDBJ whole genome shotgun (WGS) entry which is preliminary data.</text>
</comment>
<dbReference type="RefSeq" id="WP_379597520.1">
    <property type="nucleotide sequence ID" value="NZ_JBHUDE010000048.1"/>
</dbReference>
<organism evidence="3 4">
    <name type="scientific">Oceanobacillus luteolus</name>
    <dbReference type="NCBI Taxonomy" id="1274358"/>
    <lineage>
        <taxon>Bacteria</taxon>
        <taxon>Bacillati</taxon>
        <taxon>Bacillota</taxon>
        <taxon>Bacilli</taxon>
        <taxon>Bacillales</taxon>
        <taxon>Bacillaceae</taxon>
        <taxon>Oceanobacillus</taxon>
    </lineage>
</organism>
<dbReference type="PROSITE" id="PS50263">
    <property type="entry name" value="CN_HYDROLASE"/>
    <property type="match status" value="1"/>
</dbReference>
<evidence type="ECO:0000313" key="4">
    <source>
        <dbReference type="Proteomes" id="UP001597221"/>
    </source>
</evidence>
<evidence type="ECO:0000313" key="3">
    <source>
        <dbReference type="EMBL" id="MFD1608206.1"/>
    </source>
</evidence>
<feature type="domain" description="CN hydrolase" evidence="2">
    <location>
        <begin position="1"/>
        <end position="240"/>
    </location>
</feature>
<comment type="similarity">
    <text evidence="1">Belongs to the carbon-nitrogen hydrolase superfamily. NIT1/NIT2 family.</text>
</comment>
<keyword evidence="4" id="KW-1185">Reference proteome</keyword>
<name>A0ABW4HS81_9BACI</name>
<dbReference type="SUPFAM" id="SSF56317">
    <property type="entry name" value="Carbon-nitrogen hydrolase"/>
    <property type="match status" value="1"/>
</dbReference>
<dbReference type="Gene3D" id="3.60.110.10">
    <property type="entry name" value="Carbon-nitrogen hydrolase"/>
    <property type="match status" value="1"/>
</dbReference>
<sequence length="261" mass="29318">MKIAVYQMELVPGSPEENREKVSRWVETQMQEDAPDIIVLPEMWTTSYVLEQLDATADESSEPTQSYLSDLAKKHQINIVGGSIANKVNGNIYNTSLIFNRNGELVYKYNKIHLVPMLNEPAYLTGGEEKVETFELDGVRMGVIICYDLRFPELARKLALDGAQVLFVVAEWPKPRTNHWVSLQIARAIENQMYVVSSNNVGTLDGVEYTGASLIVDPWGEVVAKGSENKEETIKGSLNPERVVEVRKNVPVFASRVPDLY</sequence>